<evidence type="ECO:0000256" key="1">
    <source>
        <dbReference type="SAM" id="MobiDB-lite"/>
    </source>
</evidence>
<dbReference type="InterPro" id="IPR003593">
    <property type="entry name" value="AAA+_ATPase"/>
</dbReference>
<dbReference type="InterPro" id="IPR027417">
    <property type="entry name" value="P-loop_NTPase"/>
</dbReference>
<dbReference type="PANTHER" id="PTHR37291:SF1">
    <property type="entry name" value="TYPE IV METHYL-DIRECTED RESTRICTION ENZYME ECOKMCRB SUBUNIT"/>
    <property type="match status" value="1"/>
</dbReference>
<dbReference type="Pfam" id="PF07728">
    <property type="entry name" value="AAA_5"/>
    <property type="match status" value="1"/>
</dbReference>
<sequence>MQDEAFQTWLLEGGRTQKAVSTRLSRLRNLEDKLAAIKAPQQSLDEAYRADGLRGLIAHLGTMREAAKAGDRSYAVLSDTTIPEKYLTALRSYLRLFKRFMDGEPPKPTGNWPELEAMKASFLERMPDFENFQQQSGEYWRIERAYKDEILAKVADAIARGTDEASTGRAVYDALVPQAGPLLRWQTRDAIDKKVPQLADRFYAILGQLAREPATADVGEFRPGTKEIARAAAELETMRSEAAATLTPGEIRCLTHTVRAAGHPSETCFVEVSKAGDLARRLLGRPIFDIGPSDPNEIAGWQRLLDRIFAVMRNDWTWQPRDLLDVQGFAWVCLDADFGIDEEETSENPILLFDRSGTAFAPKPMVPQGGDEPAYRISTGGNKLEETEFTTDLIAVARFLLIDRRLVRMAPLGGGPANLLGYGKQKLVAYRISKSIAEALNIPAEGGDMPAGNIPHGDDSTASSIQYVPEPRNLILYGPPGTGKTYATSRHAVALIDGDDWRKETLYDREAVRARYAELVATKQIEFVTFHQSYAYEDFVEGLRPTQGLEEAEGTGPQSEPKTSSAGFELKPVNGVFRRISAEAERARIAACQPVSPEATPFALGSRRVFKMSIGRAGWEDYLFDAAIEGGYTALGWGLGLDWSDPKYRNYDEVYRRVNDEKPGTSGNSGDIAQVWRLLEMNVGDLVVVSHGNSLIRAIGIVTGDYYHAPGEPERYDQRRPVNWLLVPKDPIPADAIYGKSLTQSSCYELRSDLLNRAALERLLSEASGHGAGEIDQTLQNLSSRRPNQFVLVIDEINRANISKVFGELITLLEPDKRLGEDNVLTVTLPYSHDTFGVPSNLHVLGTMNTADRSIALLDTALRRRFDFIELMPEPEHLRDAETSTGIPLVAMLRVINDRIEYLFDREHQIGHAFFMACRSREDVDAVMRRKVIPLLAEYFFEDWQKIASVLGDVDGARFLERKPLNAPPGLSDDAFAENRVRWTVRAPFADNAYDIFR</sequence>
<evidence type="ECO:0000313" key="3">
    <source>
        <dbReference type="EMBL" id="RFC62265.1"/>
    </source>
</evidence>
<protein>
    <recommendedName>
        <fullName evidence="2">AAA+ ATPase domain-containing protein</fullName>
    </recommendedName>
</protein>
<dbReference type="AlphaFoldDB" id="A0A371WZ46"/>
<accession>A0A371WZ46</accession>
<feature type="domain" description="AAA+ ATPase" evidence="2">
    <location>
        <begin position="470"/>
        <end position="876"/>
    </location>
</feature>
<gene>
    <name evidence="3" type="ORF">DYI37_17325</name>
</gene>
<dbReference type="PANTHER" id="PTHR37291">
    <property type="entry name" value="5-METHYLCYTOSINE-SPECIFIC RESTRICTION ENZYME B"/>
    <property type="match status" value="1"/>
</dbReference>
<dbReference type="SMART" id="SM00382">
    <property type="entry name" value="AAA"/>
    <property type="match status" value="1"/>
</dbReference>
<dbReference type="InterPro" id="IPR011704">
    <property type="entry name" value="ATPase_dyneun-rel_AAA"/>
</dbReference>
<dbReference type="SUPFAM" id="SSF52540">
    <property type="entry name" value="P-loop containing nucleoside triphosphate hydrolases"/>
    <property type="match status" value="1"/>
</dbReference>
<proteinExistence type="predicted"/>
<dbReference type="EMBL" id="QURL01000008">
    <property type="protein sequence ID" value="RFC62265.1"/>
    <property type="molecule type" value="Genomic_DNA"/>
</dbReference>
<dbReference type="RefSeq" id="WP_116684533.1">
    <property type="nucleotide sequence ID" value="NZ_QURL01000008.1"/>
</dbReference>
<evidence type="ECO:0000259" key="2">
    <source>
        <dbReference type="SMART" id="SM00382"/>
    </source>
</evidence>
<feature type="compositionally biased region" description="Polar residues" evidence="1">
    <location>
        <begin position="556"/>
        <end position="566"/>
    </location>
</feature>
<keyword evidence="4" id="KW-1185">Reference proteome</keyword>
<name>A0A371WZ46_9HYPH</name>
<dbReference type="GO" id="GO:0016887">
    <property type="term" value="F:ATP hydrolysis activity"/>
    <property type="evidence" value="ECO:0007669"/>
    <property type="project" value="InterPro"/>
</dbReference>
<dbReference type="OrthoDB" id="9781481at2"/>
<comment type="caution">
    <text evidence="3">The sequence shown here is derived from an EMBL/GenBank/DDBJ whole genome shotgun (WGS) entry which is preliminary data.</text>
</comment>
<dbReference type="GO" id="GO:0005524">
    <property type="term" value="F:ATP binding"/>
    <property type="evidence" value="ECO:0007669"/>
    <property type="project" value="InterPro"/>
</dbReference>
<dbReference type="Gene3D" id="3.40.50.300">
    <property type="entry name" value="P-loop containing nucleotide triphosphate hydrolases"/>
    <property type="match status" value="2"/>
</dbReference>
<evidence type="ECO:0000313" key="4">
    <source>
        <dbReference type="Proteomes" id="UP000264310"/>
    </source>
</evidence>
<dbReference type="InterPro" id="IPR052934">
    <property type="entry name" value="Methyl-DNA_Rec/Restrict_Enz"/>
</dbReference>
<organism evidence="3 4">
    <name type="scientific">Fulvimarina endophytica</name>
    <dbReference type="NCBI Taxonomy" id="2293836"/>
    <lineage>
        <taxon>Bacteria</taxon>
        <taxon>Pseudomonadati</taxon>
        <taxon>Pseudomonadota</taxon>
        <taxon>Alphaproteobacteria</taxon>
        <taxon>Hyphomicrobiales</taxon>
        <taxon>Aurantimonadaceae</taxon>
        <taxon>Fulvimarina</taxon>
    </lineage>
</organism>
<feature type="region of interest" description="Disordered" evidence="1">
    <location>
        <begin position="549"/>
        <end position="568"/>
    </location>
</feature>
<dbReference type="Proteomes" id="UP000264310">
    <property type="component" value="Unassembled WGS sequence"/>
</dbReference>
<reference evidence="3 4" key="1">
    <citation type="submission" date="2018-08" db="EMBL/GenBank/DDBJ databases">
        <title>Fulvimarina sp. 85, whole genome shotgun sequence.</title>
        <authorList>
            <person name="Tuo L."/>
        </authorList>
    </citation>
    <scope>NUCLEOTIDE SEQUENCE [LARGE SCALE GENOMIC DNA]</scope>
    <source>
        <strain evidence="3 4">85</strain>
    </source>
</reference>